<dbReference type="Proteomes" id="UP000189677">
    <property type="component" value="Chromosome"/>
</dbReference>
<keyword evidence="2" id="KW-0812">Transmembrane</keyword>
<evidence type="ECO:0000259" key="4">
    <source>
        <dbReference type="Pfam" id="PF16640"/>
    </source>
</evidence>
<dbReference type="RefSeq" id="WP_078073909.1">
    <property type="nucleotide sequence ID" value="NZ_CP018047.1"/>
</dbReference>
<sequence>MRITAPPNARPGSSAVTALLLCCSLLLAAAAVVVGLAPQARAEGELGELTFTTTSGKIADNPTFPKVGTDAACPADFGAQLQVSVVVPSGGTALLGRTTAGAPYDQGPVTADIPTGTSLEGRLRAAIPDGSLDGTYEIRLFCRNATNFGPEYFTTQVQVTGDSWAVKAAAATPTTTDLTATPAGTAPVGAEVTLKAAVTPGDAAGKVTFLDGTTVLGAVDVATGGAELKTSALTLGAHSLTAKFAPTDPALFDPSESQAANYTITEAGSSPPPDPDPTDEPADLDVTDEDGTPLDVNPTLTAGQKVLVTARGYTKDAKVKVVLTNSEETFPDATADAEGTVADYEFTVPDPLADGSYTLTLTEDKAEGHLVEFVFSIGEAPGPDPSPSDSQGADGGVDGGSTGGSDGGATGGSGDSGGGDGGGTGPLASTGSSALTLGLAALSLCGLGALFVVRARRGDLLKF</sequence>
<protein>
    <recommendedName>
        <fullName evidence="4">Bacterial Ig-like domain-containing protein</fullName>
    </recommendedName>
</protein>
<evidence type="ECO:0000256" key="2">
    <source>
        <dbReference type="SAM" id="Phobius"/>
    </source>
</evidence>
<feature type="compositionally biased region" description="Acidic residues" evidence="1">
    <location>
        <begin position="276"/>
        <end position="292"/>
    </location>
</feature>
<dbReference type="InterPro" id="IPR032109">
    <property type="entry name" value="Big_3_5"/>
</dbReference>
<proteinExistence type="predicted"/>
<evidence type="ECO:0000256" key="1">
    <source>
        <dbReference type="SAM" id="MobiDB-lite"/>
    </source>
</evidence>
<gene>
    <name evidence="5" type="ORF">BBN63_03210</name>
</gene>
<dbReference type="InterPro" id="IPR013783">
    <property type="entry name" value="Ig-like_fold"/>
</dbReference>
<keyword evidence="2" id="KW-1133">Transmembrane helix</keyword>
<reference evidence="5 6" key="1">
    <citation type="submission" date="2016-11" db="EMBL/GenBank/DDBJ databases">
        <title>Complete genome sequence of Streptomyces niveus SCSIO 3406.</title>
        <authorList>
            <person name="Zhu Q."/>
            <person name="Cheng W."/>
            <person name="Song Y."/>
            <person name="Li Q."/>
            <person name="Ju J."/>
        </authorList>
    </citation>
    <scope>NUCLEOTIDE SEQUENCE [LARGE SCALE GENOMIC DNA]</scope>
    <source>
        <strain evidence="5 6">SCSIO 3406</strain>
    </source>
</reference>
<evidence type="ECO:0000256" key="3">
    <source>
        <dbReference type="SAM" id="SignalP"/>
    </source>
</evidence>
<dbReference type="AlphaFoldDB" id="A0A1U9QP23"/>
<dbReference type="Pfam" id="PF16640">
    <property type="entry name" value="Big_3_5"/>
    <property type="match status" value="1"/>
</dbReference>
<evidence type="ECO:0000313" key="6">
    <source>
        <dbReference type="Proteomes" id="UP000189677"/>
    </source>
</evidence>
<dbReference type="KEGG" id="snw:BBN63_03210"/>
<feature type="region of interest" description="Disordered" evidence="1">
    <location>
        <begin position="264"/>
        <end position="298"/>
    </location>
</feature>
<keyword evidence="3" id="KW-0732">Signal</keyword>
<keyword evidence="2" id="KW-0472">Membrane</keyword>
<feature type="signal peptide" evidence="3">
    <location>
        <begin position="1"/>
        <end position="28"/>
    </location>
</feature>
<dbReference type="GO" id="GO:0005975">
    <property type="term" value="P:carbohydrate metabolic process"/>
    <property type="evidence" value="ECO:0007669"/>
    <property type="project" value="UniProtKB-ARBA"/>
</dbReference>
<feature type="domain" description="Bacterial Ig-like" evidence="4">
    <location>
        <begin position="180"/>
        <end position="265"/>
    </location>
</feature>
<organism evidence="5 6">
    <name type="scientific">Streptomyces niveus</name>
    <name type="common">Streptomyces spheroides</name>
    <dbReference type="NCBI Taxonomy" id="193462"/>
    <lineage>
        <taxon>Bacteria</taxon>
        <taxon>Bacillati</taxon>
        <taxon>Actinomycetota</taxon>
        <taxon>Actinomycetes</taxon>
        <taxon>Kitasatosporales</taxon>
        <taxon>Streptomycetaceae</taxon>
        <taxon>Streptomyces</taxon>
    </lineage>
</organism>
<feature type="chain" id="PRO_5038442425" description="Bacterial Ig-like domain-containing protein" evidence="3">
    <location>
        <begin position="29"/>
        <end position="463"/>
    </location>
</feature>
<name>A0A1U9QP23_STRNV</name>
<feature type="compositionally biased region" description="Gly residues" evidence="1">
    <location>
        <begin position="393"/>
        <end position="425"/>
    </location>
</feature>
<dbReference type="Gene3D" id="2.60.40.10">
    <property type="entry name" value="Immunoglobulins"/>
    <property type="match status" value="1"/>
</dbReference>
<feature type="transmembrane region" description="Helical" evidence="2">
    <location>
        <begin position="434"/>
        <end position="453"/>
    </location>
</feature>
<evidence type="ECO:0000313" key="5">
    <source>
        <dbReference type="EMBL" id="AQU65405.1"/>
    </source>
</evidence>
<dbReference type="EMBL" id="CP018047">
    <property type="protein sequence ID" value="AQU65405.1"/>
    <property type="molecule type" value="Genomic_DNA"/>
</dbReference>
<accession>A0A1U9QP23</accession>
<feature type="region of interest" description="Disordered" evidence="1">
    <location>
        <begin position="377"/>
        <end position="425"/>
    </location>
</feature>
<dbReference type="OrthoDB" id="4135510at2"/>
<keyword evidence="6" id="KW-1185">Reference proteome</keyword>